<dbReference type="EMBL" id="CP109106">
    <property type="protein sequence ID" value="WSB70466.1"/>
    <property type="molecule type" value="Genomic_DNA"/>
</dbReference>
<proteinExistence type="predicted"/>
<evidence type="ECO:0000259" key="1">
    <source>
        <dbReference type="Pfam" id="PF22302"/>
    </source>
</evidence>
<name>A0ABZ1FJY6_9ACTN</name>
<dbReference type="RefSeq" id="WP_326620022.1">
    <property type="nucleotide sequence ID" value="NZ_CP109106.1"/>
</dbReference>
<protein>
    <recommendedName>
        <fullName evidence="1">DUF6968 domain-containing protein</fullName>
    </recommendedName>
</protein>
<gene>
    <name evidence="2" type="ORF">OG863_22310</name>
</gene>
<dbReference type="Proteomes" id="UP001344251">
    <property type="component" value="Chromosome"/>
</dbReference>
<dbReference type="InterPro" id="IPR054241">
    <property type="entry name" value="DUF6968"/>
</dbReference>
<evidence type="ECO:0000313" key="3">
    <source>
        <dbReference type="Proteomes" id="UP001344251"/>
    </source>
</evidence>
<feature type="domain" description="DUF6968" evidence="1">
    <location>
        <begin position="12"/>
        <end position="99"/>
    </location>
</feature>
<organism evidence="2 3">
    <name type="scientific">Streptomyces decoyicus</name>
    <dbReference type="NCBI Taxonomy" id="249567"/>
    <lineage>
        <taxon>Bacteria</taxon>
        <taxon>Bacillati</taxon>
        <taxon>Actinomycetota</taxon>
        <taxon>Actinomycetes</taxon>
        <taxon>Kitasatosporales</taxon>
        <taxon>Streptomycetaceae</taxon>
        <taxon>Streptomyces</taxon>
    </lineage>
</organism>
<evidence type="ECO:0000313" key="2">
    <source>
        <dbReference type="EMBL" id="WSB70466.1"/>
    </source>
</evidence>
<keyword evidence="3" id="KW-1185">Reference proteome</keyword>
<reference evidence="2 3" key="1">
    <citation type="submission" date="2022-10" db="EMBL/GenBank/DDBJ databases">
        <title>The complete genomes of actinobacterial strains from the NBC collection.</title>
        <authorList>
            <person name="Joergensen T.S."/>
            <person name="Alvarez Arevalo M."/>
            <person name="Sterndorff E.B."/>
            <person name="Faurdal D."/>
            <person name="Vuksanovic O."/>
            <person name="Mourched A.-S."/>
            <person name="Charusanti P."/>
            <person name="Shaw S."/>
            <person name="Blin K."/>
            <person name="Weber T."/>
        </authorList>
    </citation>
    <scope>NUCLEOTIDE SEQUENCE [LARGE SCALE GENOMIC DNA]</scope>
    <source>
        <strain evidence="2 3">NBC 01774</strain>
    </source>
</reference>
<accession>A0ABZ1FJY6</accession>
<dbReference type="Pfam" id="PF22302">
    <property type="entry name" value="DUF6968"/>
    <property type="match status" value="1"/>
</dbReference>
<sequence length="112" mass="12185">MTMIHELGVVVAERELEARGINGERRPVVVKLGKPHPDPLGAGEDWCCPHQILGLGDESVMATFGVDSLQAFLLGVRHLKMELAERAATGAVALTWLGKPHLGRLNIYPEPE</sequence>